<reference evidence="2" key="1">
    <citation type="journal article" date="2004" name="Nature">
        <title>Genome duplication in the teleost fish Tetraodon nigroviridis reveals the early vertebrate proto-karyotype.</title>
        <authorList>
            <person name="Jaillon O."/>
            <person name="Aury J.-M."/>
            <person name="Brunet F."/>
            <person name="Petit J.-L."/>
            <person name="Stange-Thomann N."/>
            <person name="Mauceli E."/>
            <person name="Bouneau L."/>
            <person name="Fischer C."/>
            <person name="Ozouf-Costaz C."/>
            <person name="Bernot A."/>
            <person name="Nicaud S."/>
            <person name="Jaffe D."/>
            <person name="Fisher S."/>
            <person name="Lutfalla G."/>
            <person name="Dossat C."/>
            <person name="Segurens B."/>
            <person name="Dasilva C."/>
            <person name="Salanoubat M."/>
            <person name="Levy M."/>
            <person name="Boudet N."/>
            <person name="Castellano S."/>
            <person name="Anthouard V."/>
            <person name="Jubin C."/>
            <person name="Castelli V."/>
            <person name="Katinka M."/>
            <person name="Vacherie B."/>
            <person name="Biemont C."/>
            <person name="Skalli Z."/>
            <person name="Cattolico L."/>
            <person name="Poulain J."/>
            <person name="De Berardinis V."/>
            <person name="Cruaud C."/>
            <person name="Duprat S."/>
            <person name="Brottier P."/>
            <person name="Coutanceau J.-P."/>
            <person name="Gouzy J."/>
            <person name="Parra G."/>
            <person name="Lardier G."/>
            <person name="Chapple C."/>
            <person name="McKernan K.J."/>
            <person name="McEwan P."/>
            <person name="Bosak S."/>
            <person name="Kellis M."/>
            <person name="Volff J.-N."/>
            <person name="Guigo R."/>
            <person name="Zody M.C."/>
            <person name="Mesirov J."/>
            <person name="Lindblad-Toh K."/>
            <person name="Birren B."/>
            <person name="Nusbaum C."/>
            <person name="Kahn D."/>
            <person name="Robinson-Rechavi M."/>
            <person name="Laudet V."/>
            <person name="Schachter V."/>
            <person name="Quetier F."/>
            <person name="Saurin W."/>
            <person name="Scarpelli C."/>
            <person name="Wincker P."/>
            <person name="Lander E.S."/>
            <person name="Weissenbach J."/>
            <person name="Roest Crollius H."/>
        </authorList>
    </citation>
    <scope>NUCLEOTIDE SEQUENCE [LARGE SCALE GENOMIC DNA]</scope>
</reference>
<protein>
    <submittedName>
        <fullName evidence="2">(spotted green pufferfish) hypothetical protein</fullName>
    </submittedName>
</protein>
<gene>
    <name evidence="2" type="ORF">GSTENG00020178001</name>
</gene>
<evidence type="ECO:0000313" key="2">
    <source>
        <dbReference type="EMBL" id="CAG01420.1"/>
    </source>
</evidence>
<accession>Q4SD62</accession>
<dbReference type="KEGG" id="tng:GSTEN00020178G001"/>
<organism evidence="2">
    <name type="scientific">Tetraodon nigroviridis</name>
    <name type="common">Spotted green pufferfish</name>
    <name type="synonym">Chelonodon nigroviridis</name>
    <dbReference type="NCBI Taxonomy" id="99883"/>
    <lineage>
        <taxon>Eukaryota</taxon>
        <taxon>Metazoa</taxon>
        <taxon>Chordata</taxon>
        <taxon>Craniata</taxon>
        <taxon>Vertebrata</taxon>
        <taxon>Euteleostomi</taxon>
        <taxon>Actinopterygii</taxon>
        <taxon>Neopterygii</taxon>
        <taxon>Teleostei</taxon>
        <taxon>Neoteleostei</taxon>
        <taxon>Acanthomorphata</taxon>
        <taxon>Eupercaria</taxon>
        <taxon>Tetraodontiformes</taxon>
        <taxon>Tetradontoidea</taxon>
        <taxon>Tetraodontidae</taxon>
        <taxon>Tetraodon</taxon>
    </lineage>
</organism>
<feature type="region of interest" description="Disordered" evidence="1">
    <location>
        <begin position="37"/>
        <end position="64"/>
    </location>
</feature>
<sequence>MGTGSQEIVSYNQNTSALFLELLLQAKPLQMERIIASPSQSQSALSDQSSGLPSSHTFQERSGSSPLCVYRHVQSGQYSLSRLCPKTPSAGYWKM</sequence>
<dbReference type="EMBL" id="CAAE01014642">
    <property type="protein sequence ID" value="CAG01420.1"/>
    <property type="molecule type" value="Genomic_DNA"/>
</dbReference>
<feature type="compositionally biased region" description="Polar residues" evidence="1">
    <location>
        <begin position="51"/>
        <end position="64"/>
    </location>
</feature>
<name>Q4SD62_TETNG</name>
<dbReference type="AlphaFoldDB" id="Q4SD62"/>
<evidence type="ECO:0000256" key="1">
    <source>
        <dbReference type="SAM" id="MobiDB-lite"/>
    </source>
</evidence>
<proteinExistence type="predicted"/>
<comment type="caution">
    <text evidence="2">The sequence shown here is derived from an EMBL/GenBank/DDBJ whole genome shotgun (WGS) entry which is preliminary data.</text>
</comment>
<reference evidence="2" key="2">
    <citation type="submission" date="2004-02" db="EMBL/GenBank/DDBJ databases">
        <authorList>
            <consortium name="Genoscope"/>
            <consortium name="Whitehead Institute Centre for Genome Research"/>
        </authorList>
    </citation>
    <scope>NUCLEOTIDE SEQUENCE</scope>
</reference>
<feature type="compositionally biased region" description="Low complexity" evidence="1">
    <location>
        <begin position="37"/>
        <end position="50"/>
    </location>
</feature>